<proteinExistence type="inferred from homology"/>
<organism evidence="12">
    <name type="scientific">Timema cristinae</name>
    <name type="common">Walking stick</name>
    <dbReference type="NCBI Taxonomy" id="61476"/>
    <lineage>
        <taxon>Eukaryota</taxon>
        <taxon>Metazoa</taxon>
        <taxon>Ecdysozoa</taxon>
        <taxon>Arthropoda</taxon>
        <taxon>Hexapoda</taxon>
        <taxon>Insecta</taxon>
        <taxon>Pterygota</taxon>
        <taxon>Neoptera</taxon>
        <taxon>Polyneoptera</taxon>
        <taxon>Phasmatodea</taxon>
        <taxon>Timematodea</taxon>
        <taxon>Timematoidea</taxon>
        <taxon>Timematidae</taxon>
        <taxon>Timema</taxon>
    </lineage>
</organism>
<sequence>MSEIDHNVSFYRKMAELQEKLRKSEEERLKLEERFSVMIRSCREEEEVRLLALRDRYEKFLRDDRRRRDRNERILQTLDRIENRSVVLAAKTDRLRLLRRHYETYVAHVYPSWKPQGNDSTLVRSHVIQRPILPTPMAVSNITNIASPRTNVPLYPITDVKTIETITSTRLEGANSRQILPTSQFLSINSQVSGLLENCARPDINIKDPEGKPLIHTHAIGSSVLKYIAIGNRQGVLPEKPPFLGPDIHDNSPTSYIDQAADLLKLNRDEAQPSTFVKGLHSNLGSTNDISKLNVDSKLGNSVDFEMEQNTSKDLLNVSLSDDGILQEETAMANPSLPPSKDHKAEDPNLKVHFDTSGGRSESARRLKDIEVNESTRHSSDIINSQHKLSNVHKEGISVLKPTQFVPELNIDCGGGGDSRRDVKGIPGLPLNQGNVASHHLNSNANLSQRRDPSMPFNEDYSGINVGSSHHEGDRHTAANKECLDSKKDTKNNDPKMLAVMQEKSVLKEPSINNFHNAENIKRTSNLGNTLVQNTELDKVWQVSSVQKEIVGKPSQYQQEVDLKLSNLNKNELYENARDQKQRQRTEENHVKQSDVEIINIHSSGGQQVLLEQSHLDHKKSIPVQPKQYEGINEPEIIHRLKGQYLTDEQSQDFNTQRQYQQSDDQGQHLLDKKGQYITLDDKKASQKFNERTQSQYIEPNLEVQPSGSEMGDGQYQQLDEQGQYQQLDEQGQYQQLDEQGQYQQLDEQGQYQQLDEQGQYQQLDEQGQYQQLDEQGQYQQLDEQGQYQQLDEQGQYQQLDEQGQYQQLDEQGQYQQLDEQGQYQQLDNQNQRPIGEQIHYQVDGQDEYVLDEKGQCLPLDHQGQYQHTFDSSTNQSVDQDQNKFDNASVLQQQEVFEGEETEYHQPQDNAEDIDQTSVTQGPVEQLVDLIGIQSSEIPKETLQQYRSLLGVTAEPSSEMTGYSDGDEVEDQLAALVTQHQISSVDTQMSPDTTNLKDIHQTKNIDAIQGKISALSSGGLSLQMMDVLGGLGQDLASDDSSEIQGPPSNITQESGGIKPIIQSNLTQEESVLPRLPDSGNTIYRDTQLLEQPNLVTTVETKPSEDIKAGHKLDSGKPKTFKPVSKKLPDLTKMLESDSDSLQLDVNATLSNVDSDDFDFSSETQ</sequence>
<dbReference type="GO" id="GO:0007051">
    <property type="term" value="P:spindle organization"/>
    <property type="evidence" value="ECO:0007669"/>
    <property type="project" value="InterPro"/>
</dbReference>
<comment type="function">
    <text evidence="8">Centrosomal protein required for establishing a robust mitotic centrosome architecture that can endure the forces that converge on the centrosomes during spindle formation. Required for stabilizing the expanded pericentriolar material around the centriole.</text>
</comment>
<dbReference type="PANTHER" id="PTHR16299:SF2">
    <property type="entry name" value="CENTROSOMAL PROTEIN KIZUNA"/>
    <property type="match status" value="1"/>
</dbReference>
<keyword evidence="7" id="KW-0966">Cell projection</keyword>
<evidence type="ECO:0000256" key="2">
    <source>
        <dbReference type="ARBA" id="ARBA00004300"/>
    </source>
</evidence>
<evidence type="ECO:0000256" key="8">
    <source>
        <dbReference type="ARBA" id="ARBA00024919"/>
    </source>
</evidence>
<evidence type="ECO:0000256" key="5">
    <source>
        <dbReference type="ARBA" id="ARBA00022490"/>
    </source>
</evidence>
<evidence type="ECO:0000313" key="12">
    <source>
        <dbReference type="EMBL" id="CAD7401409.1"/>
    </source>
</evidence>
<evidence type="ECO:0000256" key="7">
    <source>
        <dbReference type="ARBA" id="ARBA00023273"/>
    </source>
</evidence>
<feature type="compositionally biased region" description="Polar residues" evidence="11">
    <location>
        <begin position="1042"/>
        <end position="1054"/>
    </location>
</feature>
<evidence type="ECO:0000256" key="10">
    <source>
        <dbReference type="SAM" id="Coils"/>
    </source>
</evidence>
<evidence type="ECO:0000256" key="4">
    <source>
        <dbReference type="ARBA" id="ARBA00013872"/>
    </source>
</evidence>
<feature type="region of interest" description="Disordered" evidence="11">
    <location>
        <begin position="1105"/>
        <end position="1124"/>
    </location>
</feature>
<dbReference type="EMBL" id="OC318306">
    <property type="protein sequence ID" value="CAD7401409.1"/>
    <property type="molecule type" value="Genomic_DNA"/>
</dbReference>
<keyword evidence="5" id="KW-0963">Cytoplasm</keyword>
<reference evidence="12" key="1">
    <citation type="submission" date="2020-11" db="EMBL/GenBank/DDBJ databases">
        <authorList>
            <person name="Tran Van P."/>
        </authorList>
    </citation>
    <scope>NUCLEOTIDE SEQUENCE</scope>
</reference>
<comment type="subcellular location">
    <subcellularLocation>
        <location evidence="1">Cytoplasm</location>
        <location evidence="1">Cytoskeleton</location>
        <location evidence="1">Cilium basal body</location>
    </subcellularLocation>
    <subcellularLocation>
        <location evidence="2">Cytoplasm</location>
        <location evidence="2">Cytoskeleton</location>
        <location evidence="2">Microtubule organizing center</location>
        <location evidence="2">Centrosome</location>
    </subcellularLocation>
</comment>
<name>A0A7R9CTY4_TIMCR</name>
<gene>
    <name evidence="12" type="ORF">TCEB3V08_LOCUS5992</name>
</gene>
<dbReference type="GO" id="GO:0005813">
    <property type="term" value="C:centrosome"/>
    <property type="evidence" value="ECO:0007669"/>
    <property type="project" value="UniProtKB-SubCell"/>
</dbReference>
<accession>A0A7R9CTY4</accession>
<feature type="region of interest" description="Disordered" evidence="11">
    <location>
        <begin position="332"/>
        <end position="365"/>
    </location>
</feature>
<evidence type="ECO:0000256" key="3">
    <source>
        <dbReference type="ARBA" id="ARBA00010767"/>
    </source>
</evidence>
<keyword evidence="6" id="KW-0206">Cytoskeleton</keyword>
<dbReference type="InterPro" id="IPR026742">
    <property type="entry name" value="Centrosomal_kizuma"/>
</dbReference>
<feature type="compositionally biased region" description="Basic and acidic residues" evidence="11">
    <location>
        <begin position="340"/>
        <end position="354"/>
    </location>
</feature>
<protein>
    <recommendedName>
        <fullName evidence="4">Centrosomal protein kizuna</fullName>
    </recommendedName>
    <alternativeName>
        <fullName evidence="9">Polo-like kinase 1 substrate 1</fullName>
    </alternativeName>
</protein>
<evidence type="ECO:0000256" key="1">
    <source>
        <dbReference type="ARBA" id="ARBA00004120"/>
    </source>
</evidence>
<feature type="compositionally biased region" description="Basic and acidic residues" evidence="11">
    <location>
        <begin position="1105"/>
        <end position="1116"/>
    </location>
</feature>
<evidence type="ECO:0000256" key="6">
    <source>
        <dbReference type="ARBA" id="ARBA00023212"/>
    </source>
</evidence>
<evidence type="ECO:0000256" key="11">
    <source>
        <dbReference type="SAM" id="MobiDB-lite"/>
    </source>
</evidence>
<comment type="similarity">
    <text evidence="3">Belongs to the kizuna family.</text>
</comment>
<dbReference type="AlphaFoldDB" id="A0A7R9CTY4"/>
<feature type="region of interest" description="Disordered" evidence="11">
    <location>
        <begin position="1037"/>
        <end position="1057"/>
    </location>
</feature>
<evidence type="ECO:0000256" key="9">
    <source>
        <dbReference type="ARBA" id="ARBA00031153"/>
    </source>
</evidence>
<keyword evidence="10" id="KW-0175">Coiled coil</keyword>
<feature type="coiled-coil region" evidence="10">
    <location>
        <begin position="7"/>
        <end position="63"/>
    </location>
</feature>
<dbReference type="PANTHER" id="PTHR16299">
    <property type="entry name" value="CENTROSOMAL PROTEIN KIZUNA"/>
    <property type="match status" value="1"/>
</dbReference>